<comment type="caution">
    <text evidence="1">The sequence shown here is derived from an EMBL/GenBank/DDBJ whole genome shotgun (WGS) entry which is preliminary data.</text>
</comment>
<evidence type="ECO:0000313" key="1">
    <source>
        <dbReference type="EMBL" id="EIE19355.1"/>
    </source>
</evidence>
<dbReference type="EMBL" id="AGSI01000019">
    <property type="protein sequence ID" value="EIE19355.1"/>
    <property type="molecule type" value="Genomic_DNA"/>
</dbReference>
<name>I0YLT6_COCSC</name>
<accession>I0YLT6</accession>
<proteinExistence type="predicted"/>
<sequence length="58" mass="6650">MITRSNKIAYINQKEEENTLPPDELSCSVSSLTCRLYLGEAPCSSREPPKERIPRLRK</sequence>
<organism evidence="1 2">
    <name type="scientific">Coccomyxa subellipsoidea (strain C-169)</name>
    <name type="common">Green microalga</name>
    <dbReference type="NCBI Taxonomy" id="574566"/>
    <lineage>
        <taxon>Eukaryota</taxon>
        <taxon>Viridiplantae</taxon>
        <taxon>Chlorophyta</taxon>
        <taxon>core chlorophytes</taxon>
        <taxon>Trebouxiophyceae</taxon>
        <taxon>Trebouxiophyceae incertae sedis</taxon>
        <taxon>Coccomyxaceae</taxon>
        <taxon>Coccomyxa</taxon>
        <taxon>Coccomyxa subellipsoidea</taxon>
    </lineage>
</organism>
<gene>
    <name evidence="1" type="ORF">COCSUDRAFT_34275</name>
</gene>
<dbReference type="RefSeq" id="XP_005643899.1">
    <property type="nucleotide sequence ID" value="XM_005643842.1"/>
</dbReference>
<dbReference type="Proteomes" id="UP000007264">
    <property type="component" value="Unassembled WGS sequence"/>
</dbReference>
<evidence type="ECO:0000313" key="2">
    <source>
        <dbReference type="Proteomes" id="UP000007264"/>
    </source>
</evidence>
<dbReference type="AlphaFoldDB" id="I0YLT6"/>
<protein>
    <submittedName>
        <fullName evidence="1">Uncharacterized protein</fullName>
    </submittedName>
</protein>
<dbReference type="KEGG" id="csl:COCSUDRAFT_34275"/>
<reference evidence="1 2" key="1">
    <citation type="journal article" date="2012" name="Genome Biol.">
        <title>The genome of the polar eukaryotic microalga coccomyxa subellipsoidea reveals traits of cold adaptation.</title>
        <authorList>
            <person name="Blanc G."/>
            <person name="Agarkova I."/>
            <person name="Grimwood J."/>
            <person name="Kuo A."/>
            <person name="Brueggeman A."/>
            <person name="Dunigan D."/>
            <person name="Gurnon J."/>
            <person name="Ladunga I."/>
            <person name="Lindquist E."/>
            <person name="Lucas S."/>
            <person name="Pangilinan J."/>
            <person name="Proschold T."/>
            <person name="Salamov A."/>
            <person name="Schmutz J."/>
            <person name="Weeks D."/>
            <person name="Yamada T."/>
            <person name="Claverie J.M."/>
            <person name="Grigoriev I."/>
            <person name="Van Etten J."/>
            <person name="Lomsadze A."/>
            <person name="Borodovsky M."/>
        </authorList>
    </citation>
    <scope>NUCLEOTIDE SEQUENCE [LARGE SCALE GENOMIC DNA]</scope>
    <source>
        <strain evidence="1 2">C-169</strain>
    </source>
</reference>
<keyword evidence="2" id="KW-1185">Reference proteome</keyword>
<dbReference type="GeneID" id="17037295"/>